<name>A0A448WWE4_9PLAT</name>
<dbReference type="Proteomes" id="UP000784294">
    <property type="component" value="Unassembled WGS sequence"/>
</dbReference>
<protein>
    <recommendedName>
        <fullName evidence="3">C-type lectin domain-containing protein</fullName>
    </recommendedName>
</protein>
<evidence type="ECO:0008006" key="3">
    <source>
        <dbReference type="Google" id="ProtNLM"/>
    </source>
</evidence>
<evidence type="ECO:0000313" key="1">
    <source>
        <dbReference type="EMBL" id="VEL21878.1"/>
    </source>
</evidence>
<accession>A0A448WWE4</accession>
<organism evidence="1 2">
    <name type="scientific">Protopolystoma xenopodis</name>
    <dbReference type="NCBI Taxonomy" id="117903"/>
    <lineage>
        <taxon>Eukaryota</taxon>
        <taxon>Metazoa</taxon>
        <taxon>Spiralia</taxon>
        <taxon>Lophotrochozoa</taxon>
        <taxon>Platyhelminthes</taxon>
        <taxon>Monogenea</taxon>
        <taxon>Polyopisthocotylea</taxon>
        <taxon>Polystomatidea</taxon>
        <taxon>Polystomatidae</taxon>
        <taxon>Protopolystoma</taxon>
    </lineage>
</organism>
<dbReference type="AlphaFoldDB" id="A0A448WWE4"/>
<comment type="caution">
    <text evidence="1">The sequence shown here is derived from an EMBL/GenBank/DDBJ whole genome shotgun (WGS) entry which is preliminary data.</text>
</comment>
<sequence>MVNFTWALTKDTNFIRNYEEAARWCSLQNGHLPSSEEMRYFYKTLQPIRQMPLVVRRGDSPQGNLDETRASTVDSEWPSLTFYLLNVLEATMDYPSAESGERMCLVIKKENGKP</sequence>
<reference evidence="1" key="1">
    <citation type="submission" date="2018-11" db="EMBL/GenBank/DDBJ databases">
        <authorList>
            <consortium name="Pathogen Informatics"/>
        </authorList>
    </citation>
    <scope>NUCLEOTIDE SEQUENCE</scope>
</reference>
<keyword evidence="2" id="KW-1185">Reference proteome</keyword>
<feature type="non-terminal residue" evidence="1">
    <location>
        <position position="114"/>
    </location>
</feature>
<proteinExistence type="predicted"/>
<dbReference type="EMBL" id="CAAALY010053564">
    <property type="protein sequence ID" value="VEL21878.1"/>
    <property type="molecule type" value="Genomic_DNA"/>
</dbReference>
<dbReference type="OrthoDB" id="6285068at2759"/>
<gene>
    <name evidence="1" type="ORF">PXEA_LOCUS15318</name>
</gene>
<evidence type="ECO:0000313" key="2">
    <source>
        <dbReference type="Proteomes" id="UP000784294"/>
    </source>
</evidence>